<dbReference type="Pfam" id="PF13692">
    <property type="entry name" value="Glyco_trans_1_4"/>
    <property type="match status" value="1"/>
</dbReference>
<organism evidence="1 2">
    <name type="scientific">Curtobacterium pusillum</name>
    <dbReference type="NCBI Taxonomy" id="69373"/>
    <lineage>
        <taxon>Bacteria</taxon>
        <taxon>Bacillati</taxon>
        <taxon>Actinomycetota</taxon>
        <taxon>Actinomycetes</taxon>
        <taxon>Micrococcales</taxon>
        <taxon>Microbacteriaceae</taxon>
        <taxon>Curtobacterium</taxon>
    </lineage>
</organism>
<dbReference type="RefSeq" id="WP_175352055.1">
    <property type="nucleotide sequence ID" value="NZ_BAAAWQ010000001.1"/>
</dbReference>
<comment type="caution">
    <text evidence="1">The sequence shown here is derived from an EMBL/GenBank/DDBJ whole genome shotgun (WGS) entry which is preliminary data.</text>
</comment>
<keyword evidence="2" id="KW-1185">Reference proteome</keyword>
<dbReference type="SUPFAM" id="SSF53756">
    <property type="entry name" value="UDP-Glycosyltransferase/glycogen phosphorylase"/>
    <property type="match status" value="1"/>
</dbReference>
<sequence>MGIGNFESGFQSGRPRAVYRAAEQVAEVVPISLPAPSVIARGYGRVLNVGSTTRRLPDRDLRLLRAYSSIQARKINEIRPDVVISTTTLSFLEPLSVPSASWADAPFNLMIGQPEYPVLFAGSRRLIRQQCALEARLLSNCTIAAFPTSAGCSAANELAPRSRVEVLPFGQNVSQAAIAAAREARQRARRDPGNALFIGLDWVRKGGPLALRVVEVLNSRGFKMGLTVIGRCPPAVAAHPLVTFVGELDLERAADFAIYCHCIASASFFLFPSRADNFGAVVSEMAAMGVPVLADPRTGASEYVEKGHFGLVAPGHVTTDEVALEDWFVSAGQALLDDDEMRLGMSDRGITASMEVLNYGASLRRLLKMLIE</sequence>
<dbReference type="EMBL" id="JABMCE010000082">
    <property type="protein sequence ID" value="NUU14582.1"/>
    <property type="molecule type" value="Genomic_DNA"/>
</dbReference>
<dbReference type="CDD" id="cd03801">
    <property type="entry name" value="GT4_PimA-like"/>
    <property type="match status" value="1"/>
</dbReference>
<protein>
    <submittedName>
        <fullName evidence="1">Glycosyltransferase family 4 protein</fullName>
    </submittedName>
</protein>
<proteinExistence type="predicted"/>
<reference evidence="1 2" key="1">
    <citation type="submission" date="2020-05" db="EMBL/GenBank/DDBJ databases">
        <title>Genome Sequencing of Type Strains.</title>
        <authorList>
            <person name="Lemaire J.F."/>
            <person name="Inderbitzin P."/>
            <person name="Gregorio O.A."/>
            <person name="Collins S.B."/>
            <person name="Wespe N."/>
            <person name="Knight-Connoni V."/>
        </authorList>
    </citation>
    <scope>NUCLEOTIDE SEQUENCE [LARGE SCALE GENOMIC DNA]</scope>
    <source>
        <strain evidence="1 2">ATCC 19096</strain>
    </source>
</reference>
<dbReference type="PANTHER" id="PTHR45947">
    <property type="entry name" value="SULFOQUINOVOSYL TRANSFERASE SQD2"/>
    <property type="match status" value="1"/>
</dbReference>
<name>A0ABX2M958_9MICO</name>
<dbReference type="PANTHER" id="PTHR45947:SF13">
    <property type="entry name" value="TRANSFERASE"/>
    <property type="match status" value="1"/>
</dbReference>
<evidence type="ECO:0000313" key="2">
    <source>
        <dbReference type="Proteomes" id="UP000573001"/>
    </source>
</evidence>
<accession>A0ABX2M958</accession>
<gene>
    <name evidence="1" type="ORF">HP507_12165</name>
</gene>
<dbReference type="Gene3D" id="3.40.50.2000">
    <property type="entry name" value="Glycogen Phosphorylase B"/>
    <property type="match status" value="1"/>
</dbReference>
<evidence type="ECO:0000313" key="1">
    <source>
        <dbReference type="EMBL" id="NUU14582.1"/>
    </source>
</evidence>
<dbReference type="InterPro" id="IPR050194">
    <property type="entry name" value="Glycosyltransferase_grp1"/>
</dbReference>
<dbReference type="Proteomes" id="UP000573001">
    <property type="component" value="Unassembled WGS sequence"/>
</dbReference>